<organism evidence="2 3">
    <name type="scientific">Cuscuta australis</name>
    <dbReference type="NCBI Taxonomy" id="267555"/>
    <lineage>
        <taxon>Eukaryota</taxon>
        <taxon>Viridiplantae</taxon>
        <taxon>Streptophyta</taxon>
        <taxon>Embryophyta</taxon>
        <taxon>Tracheophyta</taxon>
        <taxon>Spermatophyta</taxon>
        <taxon>Magnoliopsida</taxon>
        <taxon>eudicotyledons</taxon>
        <taxon>Gunneridae</taxon>
        <taxon>Pentapetalae</taxon>
        <taxon>asterids</taxon>
        <taxon>lamiids</taxon>
        <taxon>Solanales</taxon>
        <taxon>Convolvulaceae</taxon>
        <taxon>Cuscuteae</taxon>
        <taxon>Cuscuta</taxon>
        <taxon>Cuscuta subgen. Grammica</taxon>
        <taxon>Cuscuta sect. Cleistogrammica</taxon>
    </lineage>
</organism>
<proteinExistence type="predicted"/>
<feature type="signal peptide" evidence="1">
    <location>
        <begin position="1"/>
        <end position="23"/>
    </location>
</feature>
<evidence type="ECO:0000256" key="1">
    <source>
        <dbReference type="SAM" id="SignalP"/>
    </source>
</evidence>
<dbReference type="EMBL" id="NQVE01000040">
    <property type="protein sequence ID" value="RAL52076.1"/>
    <property type="molecule type" value="Genomic_DNA"/>
</dbReference>
<dbReference type="SUPFAM" id="SSF101148">
    <property type="entry name" value="Plant invertase/pectin methylesterase inhibitor"/>
    <property type="match status" value="1"/>
</dbReference>
<protein>
    <recommendedName>
        <fullName evidence="4">Pectinesterase inhibitor domain-containing protein</fullName>
    </recommendedName>
</protein>
<name>A0A328E3S9_9ASTE</name>
<dbReference type="Proteomes" id="UP000249390">
    <property type="component" value="Unassembled WGS sequence"/>
</dbReference>
<dbReference type="Gene3D" id="1.20.140.40">
    <property type="entry name" value="Invertase/pectin methylesterase inhibitor family protein"/>
    <property type="match status" value="1"/>
</dbReference>
<gene>
    <name evidence="2" type="ORF">DM860_014903</name>
</gene>
<feature type="chain" id="PRO_5016313489" description="Pectinesterase inhibitor domain-containing protein" evidence="1">
    <location>
        <begin position="24"/>
        <end position="166"/>
    </location>
</feature>
<evidence type="ECO:0000313" key="3">
    <source>
        <dbReference type="Proteomes" id="UP000249390"/>
    </source>
</evidence>
<dbReference type="AlphaFoldDB" id="A0A328E3S9"/>
<sequence>MKPSFATQILFIILSFLTLSIIAQHSAPNPTETTIEGACALTRAPERCAALLRSDPRSASGDIRTFGLIVLERALAEVERVHGSKGKKLCPNNKWYRRLVPDILEGVEKLKSGAQPVAPAVDKMSNAVEDILSCGSFNSSSSRESSSGTSLVGLLRIAMDILLVLP</sequence>
<evidence type="ECO:0000313" key="2">
    <source>
        <dbReference type="EMBL" id="RAL52076.1"/>
    </source>
</evidence>
<evidence type="ECO:0008006" key="4">
    <source>
        <dbReference type="Google" id="ProtNLM"/>
    </source>
</evidence>
<keyword evidence="1" id="KW-0732">Signal</keyword>
<dbReference type="InterPro" id="IPR035513">
    <property type="entry name" value="Invertase/methylesterase_inhib"/>
</dbReference>
<reference evidence="2 3" key="1">
    <citation type="submission" date="2018-06" db="EMBL/GenBank/DDBJ databases">
        <title>The Genome of Cuscuta australis (Dodder) Provides Insight into the Evolution of Plant Parasitism.</title>
        <authorList>
            <person name="Liu H."/>
        </authorList>
    </citation>
    <scope>NUCLEOTIDE SEQUENCE [LARGE SCALE GENOMIC DNA]</scope>
    <source>
        <strain evidence="3">cv. Yunnan</strain>
        <tissue evidence="2">Vines</tissue>
    </source>
</reference>
<keyword evidence="3" id="KW-1185">Reference proteome</keyword>
<accession>A0A328E3S9</accession>
<comment type="caution">
    <text evidence="2">The sequence shown here is derived from an EMBL/GenBank/DDBJ whole genome shotgun (WGS) entry which is preliminary data.</text>
</comment>